<keyword evidence="2" id="KW-1185">Reference proteome</keyword>
<evidence type="ECO:0000313" key="2">
    <source>
        <dbReference type="Proteomes" id="UP000275925"/>
    </source>
</evidence>
<reference evidence="1 2" key="1">
    <citation type="journal article" date="2019" name="ISME J.">
        <title>Genome analyses of uncultured TG2/ZB3 bacteria in 'Margulisbacteria' specifically attached to ectosymbiotic spirochetes of protists in the termite gut.</title>
        <authorList>
            <person name="Utami Y.D."/>
            <person name="Kuwahara H."/>
            <person name="Igai K."/>
            <person name="Murakami T."/>
            <person name="Sugaya K."/>
            <person name="Morikawa T."/>
            <person name="Nagura Y."/>
            <person name="Yuki M."/>
            <person name="Deevong P."/>
            <person name="Inoue T."/>
            <person name="Kihara K."/>
            <person name="Lo N."/>
            <person name="Yamada A."/>
            <person name="Ohkuma M."/>
            <person name="Hongoh Y."/>
        </authorList>
    </citation>
    <scope>NUCLEOTIDE SEQUENCE [LARGE SCALE GENOMIC DNA]</scope>
    <source>
        <strain evidence="1">NkOx7-02</strain>
    </source>
</reference>
<organism evidence="1 2">
    <name type="scientific">Candidatus Termititenax persephonae</name>
    <dbReference type="NCBI Taxonomy" id="2218525"/>
    <lineage>
        <taxon>Bacteria</taxon>
        <taxon>Bacillati</taxon>
        <taxon>Candidatus Margulisiibacteriota</taxon>
        <taxon>Candidatus Termititenacia</taxon>
        <taxon>Candidatus Termititenacales</taxon>
        <taxon>Candidatus Termititenacaceae</taxon>
        <taxon>Candidatus Termititenax</taxon>
    </lineage>
</organism>
<accession>A0A388TFL0</accession>
<name>A0A388TFL0_9BACT</name>
<comment type="caution">
    <text evidence="1">The sequence shown here is derived from an EMBL/GenBank/DDBJ whole genome shotgun (WGS) entry which is preliminary data.</text>
</comment>
<dbReference type="AlphaFoldDB" id="A0A388TFL0"/>
<protein>
    <submittedName>
        <fullName evidence="1">Uncharacterized protein</fullName>
    </submittedName>
</protein>
<gene>
    <name evidence="1" type="ORF">NO2_0205</name>
</gene>
<dbReference type="EMBL" id="BGZO01000003">
    <property type="protein sequence ID" value="GBR75542.1"/>
    <property type="molecule type" value="Genomic_DNA"/>
</dbReference>
<sequence>MPIKIDRAKKYHDCEECKYEFRLEQVEGLAAETPSKPSQDGAKESLLARLKKLQNPG</sequence>
<proteinExistence type="predicted"/>
<dbReference type="Proteomes" id="UP000275925">
    <property type="component" value="Unassembled WGS sequence"/>
</dbReference>
<evidence type="ECO:0000313" key="1">
    <source>
        <dbReference type="EMBL" id="GBR75542.1"/>
    </source>
</evidence>